<feature type="region of interest" description="Disordered" evidence="1">
    <location>
        <begin position="322"/>
        <end position="441"/>
    </location>
</feature>
<evidence type="ECO:0000256" key="1">
    <source>
        <dbReference type="SAM" id="MobiDB-lite"/>
    </source>
</evidence>
<name>W0T417_KLUMD</name>
<evidence type="ECO:0000256" key="2">
    <source>
        <dbReference type="SAM" id="Phobius"/>
    </source>
</evidence>
<accession>W0T417</accession>
<evidence type="ECO:0000313" key="3">
    <source>
        <dbReference type="EMBL" id="BAO38150.1"/>
    </source>
</evidence>
<dbReference type="GO" id="GO:0032153">
    <property type="term" value="C:cell division site"/>
    <property type="evidence" value="ECO:0007669"/>
    <property type="project" value="TreeGrafter"/>
</dbReference>
<dbReference type="InterPro" id="IPR051380">
    <property type="entry name" value="pH-response_reg_palI/RIM9"/>
</dbReference>
<keyword evidence="2" id="KW-0812">Transmembrane</keyword>
<dbReference type="PANTHER" id="PTHR28013">
    <property type="entry name" value="PROTEIN DCV1-RELATED"/>
    <property type="match status" value="1"/>
</dbReference>
<feature type="compositionally biased region" description="Acidic residues" evidence="1">
    <location>
        <begin position="478"/>
        <end position="492"/>
    </location>
</feature>
<dbReference type="VEuPathDB" id="FungiDB:KLMA_10528"/>
<dbReference type="KEGG" id="kmx:KLMA_10528"/>
<dbReference type="GeneID" id="34714186"/>
<gene>
    <name evidence="3" type="ORF">KLMA_10528</name>
</gene>
<feature type="compositionally biased region" description="Basic and acidic residues" evidence="1">
    <location>
        <begin position="462"/>
        <end position="475"/>
    </location>
</feature>
<sequence length="682" mass="73336">MAKTYTFGYATLLTVLQCIALAFLILACLSAPVFKNISLAKLGDIHYGVFGYCQQGEGCSSAKANYHPENLSSDDGDWKMKHDARKSLGNLLIVTPVAAGLTLLALVTSFLCQFKHFDANTIWFCCNFSFSVLAFIASALCCISTILLFYPHVTWTAYILIGSAVLTLVCLPLCFLARSETASNGLGDGSDDEDGEYASSSSMRDKLFKDELNQTDLTNMDDLSFPEYYKAPKIVTTTTLNSNTVTDSDVSDSYLNKFAPAGMGGGAGAGAVAAAAASSSSSLPYQRASNNNVNNISNSHAASSRFQSAVPKQPFSVIDSSTTSVATSSAAPRLAASGRLGPGQQPLATTDRIASDAPSSVYTEQEQDGSNNNMGMGVGVGPSNAGHRAAPFTSSNDRYRNGYPMTQRQQQPQPQPQPQQPQPQQPQQPGRQPEPVPLHHTDEDGVLQDLINGVLPEDEEEFLKRNTIDPSDRPPMDAFDEDGDGINDDDSEFTSVSQRGINPRYYQGRGGIPPQGMQYYPPPMGQQPQSANGMIHPPLPQQQQQQQQQQPMSAQYYPPMPNHGGAVPPPQHQQGHYQDPSMGMPMGVSPHLHQQPAPPHQQLQQRSSFSAGPSASDFVLQSNPEFTIGSGPASLPGGQRAGNPNSGLGSNMHYKPAYKKRLPRKMNIAPASMSRDSPYGGF</sequence>
<keyword evidence="2" id="KW-0472">Membrane</keyword>
<feature type="compositionally biased region" description="Low complexity" evidence="1">
    <location>
        <begin position="541"/>
        <end position="557"/>
    </location>
</feature>
<dbReference type="GO" id="GO:0035838">
    <property type="term" value="C:growing cell tip"/>
    <property type="evidence" value="ECO:0007669"/>
    <property type="project" value="TreeGrafter"/>
</dbReference>
<feature type="region of interest" description="Disordered" evidence="1">
    <location>
        <begin position="456"/>
        <end position="682"/>
    </location>
</feature>
<feature type="transmembrane region" description="Helical" evidence="2">
    <location>
        <begin position="155"/>
        <end position="176"/>
    </location>
</feature>
<evidence type="ECO:0000313" key="4">
    <source>
        <dbReference type="Proteomes" id="UP000065495"/>
    </source>
</evidence>
<protein>
    <submittedName>
        <fullName evidence="3">pH-response regulator protein palI/RIM9</fullName>
    </submittedName>
</protein>
<dbReference type="Pfam" id="PF06687">
    <property type="entry name" value="SUR7"/>
    <property type="match status" value="1"/>
</dbReference>
<dbReference type="GO" id="GO:0005886">
    <property type="term" value="C:plasma membrane"/>
    <property type="evidence" value="ECO:0007669"/>
    <property type="project" value="InterPro"/>
</dbReference>
<dbReference type="PROSITE" id="PS51257">
    <property type="entry name" value="PROKAR_LIPOPROTEIN"/>
    <property type="match status" value="1"/>
</dbReference>
<dbReference type="OrthoDB" id="2354757at2759"/>
<organism evidence="3 4">
    <name type="scientific">Kluyveromyces marxianus (strain DMKU3-1042 / BCC 29191 / NBRC 104275)</name>
    <name type="common">Yeast</name>
    <name type="synonym">Candida kefyr</name>
    <dbReference type="NCBI Taxonomy" id="1003335"/>
    <lineage>
        <taxon>Eukaryota</taxon>
        <taxon>Fungi</taxon>
        <taxon>Dikarya</taxon>
        <taxon>Ascomycota</taxon>
        <taxon>Saccharomycotina</taxon>
        <taxon>Saccharomycetes</taxon>
        <taxon>Saccharomycetales</taxon>
        <taxon>Saccharomycetaceae</taxon>
        <taxon>Kluyveromyces</taxon>
    </lineage>
</organism>
<proteinExistence type="predicted"/>
<dbReference type="PANTHER" id="PTHR28013:SF8">
    <property type="entry name" value="AEL027WP"/>
    <property type="match status" value="1"/>
</dbReference>
<feature type="transmembrane region" description="Helical" evidence="2">
    <location>
        <begin position="124"/>
        <end position="149"/>
    </location>
</feature>
<dbReference type="InterPro" id="IPR009571">
    <property type="entry name" value="SUR7/Rim9-like_fungi"/>
</dbReference>
<feature type="compositionally biased region" description="Low complexity" evidence="1">
    <location>
        <begin position="590"/>
        <end position="605"/>
    </location>
</feature>
<dbReference type="Proteomes" id="UP000065495">
    <property type="component" value="Chromosome 1"/>
</dbReference>
<feature type="compositionally biased region" description="Low complexity" evidence="1">
    <location>
        <begin position="322"/>
        <end position="331"/>
    </location>
</feature>
<reference evidence="3 4" key="1">
    <citation type="journal article" date="2015" name="Biotechnol. Biofuels">
        <title>Genetic basis of the highly efficient yeast Kluyveromyces marxianus: complete genome sequence and transcriptome analyses.</title>
        <authorList>
            <person name="Lertwattanasakul N."/>
            <person name="Kosaka T."/>
            <person name="Hosoyama A."/>
            <person name="Suzuki Y."/>
            <person name="Rodrussamee N."/>
            <person name="Matsutani M."/>
            <person name="Murata M."/>
            <person name="Fujimoto N."/>
            <person name="Suprayogi"/>
            <person name="Tsuchikane K."/>
            <person name="Limtong S."/>
            <person name="Fujita N."/>
            <person name="Yamada M."/>
        </authorList>
    </citation>
    <scope>NUCLEOTIDE SEQUENCE [LARGE SCALE GENOMIC DNA]</scope>
    <source>
        <strain evidence="4">DMKU3-1042 / BCC 29191 / NBRC 104275</strain>
    </source>
</reference>
<feature type="transmembrane region" description="Helical" evidence="2">
    <location>
        <begin position="88"/>
        <end position="112"/>
    </location>
</feature>
<keyword evidence="2" id="KW-1133">Transmembrane helix</keyword>
<feature type="compositionally biased region" description="Pro residues" evidence="1">
    <location>
        <begin position="413"/>
        <end position="436"/>
    </location>
</feature>
<dbReference type="EMBL" id="AP012213">
    <property type="protein sequence ID" value="BAO38150.1"/>
    <property type="molecule type" value="Genomic_DNA"/>
</dbReference>
<dbReference type="AlphaFoldDB" id="W0T417"/>
<feature type="compositionally biased region" description="Polar residues" evidence="1">
    <location>
        <begin position="606"/>
        <end position="625"/>
    </location>
</feature>
<dbReference type="RefSeq" id="XP_022674041.1">
    <property type="nucleotide sequence ID" value="XM_022822196.1"/>
</dbReference>